<dbReference type="PROSITE" id="PS51257">
    <property type="entry name" value="PROKAR_LIPOPROTEIN"/>
    <property type="match status" value="1"/>
</dbReference>
<dbReference type="AlphaFoldDB" id="A0A511NJC4"/>
<organism evidence="2 3">
    <name type="scientific">Empedobacter brevis NBRC 14943 = ATCC 43319</name>
    <dbReference type="NCBI Taxonomy" id="1218108"/>
    <lineage>
        <taxon>Bacteria</taxon>
        <taxon>Pseudomonadati</taxon>
        <taxon>Bacteroidota</taxon>
        <taxon>Flavobacteriia</taxon>
        <taxon>Flavobacteriales</taxon>
        <taxon>Weeksellaceae</taxon>
        <taxon>Empedobacter</taxon>
    </lineage>
</organism>
<proteinExistence type="predicted"/>
<feature type="signal peptide" evidence="1">
    <location>
        <begin position="1"/>
        <end position="22"/>
    </location>
</feature>
<protein>
    <recommendedName>
        <fullName evidence="4">Lipoprotein</fullName>
    </recommendedName>
</protein>
<evidence type="ECO:0000313" key="2">
    <source>
        <dbReference type="EMBL" id="GEM52846.1"/>
    </source>
</evidence>
<evidence type="ECO:0008006" key="4">
    <source>
        <dbReference type="Google" id="ProtNLM"/>
    </source>
</evidence>
<dbReference type="GeneID" id="84649542"/>
<accession>A0A511NJC4</accession>
<evidence type="ECO:0000256" key="1">
    <source>
        <dbReference type="SAM" id="SignalP"/>
    </source>
</evidence>
<keyword evidence="3" id="KW-1185">Reference proteome</keyword>
<feature type="chain" id="PRO_5022209628" description="Lipoprotein" evidence="1">
    <location>
        <begin position="23"/>
        <end position="146"/>
    </location>
</feature>
<dbReference type="EMBL" id="BJXC01000020">
    <property type="protein sequence ID" value="GEM52846.1"/>
    <property type="molecule type" value="Genomic_DNA"/>
</dbReference>
<dbReference type="Proteomes" id="UP000321245">
    <property type="component" value="Unassembled WGS sequence"/>
</dbReference>
<dbReference type="RefSeq" id="WP_019974834.1">
    <property type="nucleotide sequence ID" value="NZ_BJXC01000020.1"/>
</dbReference>
<dbReference type="OrthoDB" id="893802at2"/>
<comment type="caution">
    <text evidence="2">The sequence shown here is derived from an EMBL/GenBank/DDBJ whole genome shotgun (WGS) entry which is preliminary data.</text>
</comment>
<gene>
    <name evidence="2" type="ORF">EB1_26360</name>
</gene>
<keyword evidence="1" id="KW-0732">Signal</keyword>
<dbReference type="STRING" id="1218108.GCA_000382425_01337"/>
<reference evidence="2 3" key="1">
    <citation type="submission" date="2019-07" db="EMBL/GenBank/DDBJ databases">
        <title>Whole genome shotgun sequence of Empedobacter brevis NBRC 14943.</title>
        <authorList>
            <person name="Hosoyama A."/>
            <person name="Uohara A."/>
            <person name="Ohji S."/>
            <person name="Ichikawa N."/>
        </authorList>
    </citation>
    <scope>NUCLEOTIDE SEQUENCE [LARGE SCALE GENOMIC DNA]</scope>
    <source>
        <strain evidence="2 3">NBRC 14943</strain>
    </source>
</reference>
<evidence type="ECO:0000313" key="3">
    <source>
        <dbReference type="Proteomes" id="UP000321245"/>
    </source>
</evidence>
<name>A0A511NJC4_9FLAO</name>
<sequence length="146" mass="16341">MKLMKRLSLFALTGFLGLTAFSCLNDDNSDFTNYGYFATKGVIVNQDSIQPVNQTTNIKVSFSKTNSCQEFAQFSLLQGSNDSVHYIGVLGIQKNGQNCLPSTSIESKTLKFTPKRVGKYKLKFWTGKDENNKDTFNDSIVLDIKK</sequence>